<feature type="compositionally biased region" description="Polar residues" evidence="3">
    <location>
        <begin position="558"/>
        <end position="578"/>
    </location>
</feature>
<dbReference type="GO" id="GO:0006355">
    <property type="term" value="P:regulation of DNA-templated transcription"/>
    <property type="evidence" value="ECO:0007669"/>
    <property type="project" value="InterPro"/>
</dbReference>
<gene>
    <name evidence="5" type="ORF">Vretimale_13331</name>
</gene>
<feature type="domain" description="GATA-type" evidence="4">
    <location>
        <begin position="644"/>
        <end position="702"/>
    </location>
</feature>
<feature type="compositionally biased region" description="Low complexity" evidence="3">
    <location>
        <begin position="1252"/>
        <end position="1264"/>
    </location>
</feature>
<keyword evidence="2" id="KW-0862">Zinc</keyword>
<dbReference type="PROSITE" id="PS50114">
    <property type="entry name" value="GATA_ZN_FINGER_2"/>
    <property type="match status" value="1"/>
</dbReference>
<feature type="region of interest" description="Disordered" evidence="3">
    <location>
        <begin position="1977"/>
        <end position="1998"/>
    </location>
</feature>
<feature type="region of interest" description="Disordered" evidence="3">
    <location>
        <begin position="42"/>
        <end position="62"/>
    </location>
</feature>
<evidence type="ECO:0000313" key="6">
    <source>
        <dbReference type="Proteomes" id="UP000722791"/>
    </source>
</evidence>
<feature type="region of interest" description="Disordered" evidence="3">
    <location>
        <begin position="1286"/>
        <end position="1326"/>
    </location>
</feature>
<feature type="region of interest" description="Disordered" evidence="3">
    <location>
        <begin position="1162"/>
        <end position="1187"/>
    </location>
</feature>
<evidence type="ECO:0000256" key="2">
    <source>
        <dbReference type="PROSITE-ProRule" id="PRU00094"/>
    </source>
</evidence>
<dbReference type="SMART" id="SM00401">
    <property type="entry name" value="ZnF_GATA"/>
    <property type="match status" value="1"/>
</dbReference>
<feature type="region of interest" description="Disordered" evidence="3">
    <location>
        <begin position="208"/>
        <end position="270"/>
    </location>
</feature>
<dbReference type="SUPFAM" id="SSF57716">
    <property type="entry name" value="Glucocorticoid receptor-like (DNA-binding domain)"/>
    <property type="match status" value="1"/>
</dbReference>
<feature type="compositionally biased region" description="Low complexity" evidence="3">
    <location>
        <begin position="497"/>
        <end position="509"/>
    </location>
</feature>
<dbReference type="InterPro" id="IPR000679">
    <property type="entry name" value="Znf_GATA"/>
</dbReference>
<dbReference type="GO" id="GO:0043565">
    <property type="term" value="F:sequence-specific DNA binding"/>
    <property type="evidence" value="ECO:0007669"/>
    <property type="project" value="InterPro"/>
</dbReference>
<keyword evidence="1" id="KW-0945">Host-virus interaction</keyword>
<feature type="region of interest" description="Disordered" evidence="3">
    <location>
        <begin position="952"/>
        <end position="1018"/>
    </location>
</feature>
<dbReference type="GO" id="GO:0008270">
    <property type="term" value="F:zinc ion binding"/>
    <property type="evidence" value="ECO:0007669"/>
    <property type="project" value="UniProtKB-KW"/>
</dbReference>
<dbReference type="InterPro" id="IPR013088">
    <property type="entry name" value="Znf_NHR/GATA"/>
</dbReference>
<feature type="compositionally biased region" description="Pro residues" evidence="3">
    <location>
        <begin position="736"/>
        <end position="748"/>
    </location>
</feature>
<sequence length="1998" mass="206907">MAYLHRQRGPRDEAAEVALNNAEAILLRMLTPELRRDQINEGEAGSPSVVSPMGQGASSLGCDHGHLRQLPEWASYTAAIHGLSHQQYHLQPQHNYQPDILNRQPSTLVTSNHVCSSGPGSSPRVQTESSQLQPKCIINQDRPMKRLCVQIGDQLTNSAFPNASETVQLQPYVQLAQLLQLTHQVAVQRHITEASQPTDLPVLSRVIASSPTSQGPNQALASSGPGPLALNEQGDPGRPKISRPQDPQDQSLFGQHPVMRPPPPTADVNTDSDLRAVALLLLQLRQNAVGEVGNTMPSIGQEGSGVGGSDDAVGDVGMFAGGSRHDAVEAPLPDTEIVELQVEEGMVDVGHGIYVTPSTAGPGITFRSINTNGERSQQDGYGTLAFENVPRRPRTQVGRQPPEPTAAHLKRLSALAKRPQSPLVAVAPTALPPGNPAASGKAALGLADPLSAVVAAALAADPAWAAGGCLTPALASVLTSHLAPSLPVCGAAAAGATSSRGMASGGARPRQPPARPQSTEQDDTSLNSESSAEDSRRFCSGARTRTPTPPLGTESLLWGSQQQHHNQTKSSTARTGGTSRRKARPGADRQRPNSASSAPSPEVRDRGGSGSGNAGAAGEAQPSGGAGGAESATWQPPPRPPRNHKGPLLCANCGTTQTPLWRKDRVTGETVCNACGIYKQTHGFDRPVGGRNHAPQQLSGKRHAALRTVPALPPSGRGGGRSPSPPALRSPSRLSAPPPQLPPLPLPPRSASHADAIPTPPLEEADVVGLTSEPSLRPIATPETVAGATAAAAAGALAEAMPTLPVQGGAGGPSPSDQTRLSPLRETGLGLMEVERESQPRSATLVLIPPVNDNDGRLGGGGGGGPSSLMQRPAKAQYCRSSAVEGAADSSGGNAVLQLGELDSAAVSGGGAAAAGIVLPGQSHETRVPEFPGTSGATAAPHLQLLRGSSLRDWLPYGGCQPPPSPPPTQPQQPRKRQREDLAVAPPPSPDLPAESGESHETHQKTNSRPSVRRRQQQQQLQQTDSCCSAEQLSGSGAGVAAAAHCCRDLHADASEAPLSGEDGAAAAVAMPPLLLLAPQVEIEVSEPDRDLSDTAAVAAATMSSKMSYNSPQDALKQMILADFGRLLMEATPEREETLVELKHARVREMLQRLERMAWEGPGGMESVPFPRLNRSPSDSQPQEKADVAAAADAVCPLPSVQHHSGNGGAARRSSIAQLVQPLAADMAAPPGLAHHLPSGGGTARRPSQPLDAQEAQEADTAAAAAHVLHHPGSGAIARRIPLAPDSQPQTEEVDAPPPPPPLPLATAQHRPNGGGSATRRPPIPPGSLVCVRLPNGRLAYLHAAMPLPPPPMSMMPYGVRGMGDAPAAAQMRHEAAVAAAAAAMRSWDRGQDQRGAGTEESDAERRASGSGGGNGDVATRWPHGAPHSHPHPHHHPQQHHHHHHHHHHPPPQFSRRDNAAAAAWAAAAPRVLYRNAARHQKQAEVEDDSGGSAAAAASAAAKTPRLLAQSGDFGLPTAGGGSFAPALSDTDQQSQLSDHSDNGGWGRRAQAGGARQGGGVPEDAEEQTAGGPGDIRMAVRQDDTAEGDGAFGVGSGMMARRGLAAGHDGLGSGPAASGLAPQHLWAPRNAPYGTGPWIQIQQQRTESGYQGFAAAAAAAAAATGSLSENVASRQFIDAYDQTGGEHHEELLAWNRRRQQRAAAAAAGAAASAALHFRPQVNEDHPKYGMYGTAAAAAGGSGGPVIFSRPPPGRAATPPTRHDGDSAPRRNYPGSLPDRDAYGHRLRYHNIHASNEIPIGGQRVFAVRGERPEADAGGSPDTGIMYGRGSDAHARDEQSGGLLYGGSLPSPVQGAVQLGLREGDTQLQSERHSEHPDMDMQIQSQPMQTPGPPFPPIAAIGRRSQYPMHALPVRPVGPLVVQLDGDGLRAQPHSGGPNAVAAAPLCYPSTGAMECATAADTSATTATATANAAAAIRSSAAAELSRPPAMFERDPAAQ</sequence>
<feature type="region of interest" description="Disordered" evidence="3">
    <location>
        <begin position="1740"/>
        <end position="1777"/>
    </location>
</feature>
<feature type="region of interest" description="Disordered" evidence="3">
    <location>
        <begin position="1229"/>
        <end position="1264"/>
    </location>
</feature>
<keyword evidence="2" id="KW-0479">Metal-binding</keyword>
<feature type="compositionally biased region" description="Polar residues" evidence="3">
    <location>
        <begin position="208"/>
        <end position="221"/>
    </location>
</feature>
<dbReference type="PROSITE" id="PS00344">
    <property type="entry name" value="GATA_ZN_FINGER_1"/>
    <property type="match status" value="1"/>
</dbReference>
<reference evidence="5" key="1">
    <citation type="journal article" date="2021" name="Proc. Natl. Acad. Sci. U.S.A.">
        <title>Three genomes in the algal genus Volvox reveal the fate of a haploid sex-determining region after a transition to homothallism.</title>
        <authorList>
            <person name="Yamamoto K."/>
            <person name="Hamaji T."/>
            <person name="Kawai-Toyooka H."/>
            <person name="Matsuzaki R."/>
            <person name="Takahashi F."/>
            <person name="Nishimura Y."/>
            <person name="Kawachi M."/>
            <person name="Noguchi H."/>
            <person name="Minakuchi Y."/>
            <person name="Umen J.G."/>
            <person name="Toyoda A."/>
            <person name="Nozaki H."/>
        </authorList>
    </citation>
    <scope>NUCLEOTIDE SEQUENCE</scope>
    <source>
        <strain evidence="5">NIES-3785</strain>
    </source>
</reference>
<dbReference type="Gene3D" id="3.30.50.10">
    <property type="entry name" value="Erythroid Transcription Factor GATA-1, subunit A"/>
    <property type="match status" value="1"/>
</dbReference>
<feature type="compositionally biased region" description="Pro residues" evidence="3">
    <location>
        <begin position="961"/>
        <end position="971"/>
    </location>
</feature>
<evidence type="ECO:0000259" key="4">
    <source>
        <dbReference type="PROSITE" id="PS50114"/>
    </source>
</evidence>
<feature type="compositionally biased region" description="Basic residues" evidence="3">
    <location>
        <begin position="1427"/>
        <end position="1450"/>
    </location>
</feature>
<accession>A0A8J4GM51</accession>
<dbReference type="PANTHER" id="PTHR13037">
    <property type="entry name" value="FORMIN"/>
    <property type="match status" value="1"/>
</dbReference>
<feature type="region of interest" description="Disordered" evidence="3">
    <location>
        <begin position="110"/>
        <end position="132"/>
    </location>
</feature>
<evidence type="ECO:0000256" key="3">
    <source>
        <dbReference type="SAM" id="MobiDB-lite"/>
    </source>
</evidence>
<feature type="compositionally biased region" description="Gly residues" evidence="3">
    <location>
        <begin position="857"/>
        <end position="866"/>
    </location>
</feature>
<feature type="region of interest" description="Disordered" evidence="3">
    <location>
        <begin position="497"/>
        <end position="646"/>
    </location>
</feature>
<dbReference type="PANTHER" id="PTHR13037:SF24">
    <property type="entry name" value="POLYCOMB PROTEIN PCL-RELATED"/>
    <property type="match status" value="1"/>
</dbReference>
<feature type="region of interest" description="Disordered" evidence="3">
    <location>
        <begin position="847"/>
        <end position="876"/>
    </location>
</feature>
<proteinExistence type="predicted"/>
<keyword evidence="2" id="KW-0863">Zinc-finger</keyword>
<dbReference type="EMBL" id="BNCQ01000031">
    <property type="protein sequence ID" value="GIM09499.1"/>
    <property type="molecule type" value="Genomic_DNA"/>
</dbReference>
<dbReference type="Proteomes" id="UP000722791">
    <property type="component" value="Unassembled WGS sequence"/>
</dbReference>
<comment type="caution">
    <text evidence="5">The sequence shown here is derived from an EMBL/GenBank/DDBJ whole genome shotgun (WGS) entry which is preliminary data.</text>
</comment>
<evidence type="ECO:0000313" key="5">
    <source>
        <dbReference type="EMBL" id="GIM09499.1"/>
    </source>
</evidence>
<name>A0A8J4GM51_9CHLO</name>
<protein>
    <recommendedName>
        <fullName evidence="4">GATA-type domain-containing protein</fullName>
    </recommendedName>
</protein>
<dbReference type="Pfam" id="PF00320">
    <property type="entry name" value="GATA"/>
    <property type="match status" value="1"/>
</dbReference>
<organism evidence="5 6">
    <name type="scientific">Volvox reticuliferus</name>
    <dbReference type="NCBI Taxonomy" id="1737510"/>
    <lineage>
        <taxon>Eukaryota</taxon>
        <taxon>Viridiplantae</taxon>
        <taxon>Chlorophyta</taxon>
        <taxon>core chlorophytes</taxon>
        <taxon>Chlorophyceae</taxon>
        <taxon>CS clade</taxon>
        <taxon>Chlamydomonadales</taxon>
        <taxon>Volvocaceae</taxon>
        <taxon>Volvox</taxon>
    </lineage>
</organism>
<feature type="region of interest" description="Disordered" evidence="3">
    <location>
        <begin position="1385"/>
        <end position="1463"/>
    </location>
</feature>
<feature type="region of interest" description="Disordered" evidence="3">
    <location>
        <begin position="1520"/>
        <end position="1576"/>
    </location>
</feature>
<dbReference type="CDD" id="cd00202">
    <property type="entry name" value="ZnF_GATA"/>
    <property type="match status" value="1"/>
</dbReference>
<feature type="region of interest" description="Disordered" evidence="3">
    <location>
        <begin position="681"/>
        <end position="759"/>
    </location>
</feature>
<evidence type="ECO:0000256" key="1">
    <source>
        <dbReference type="ARBA" id="ARBA00022581"/>
    </source>
</evidence>